<dbReference type="GO" id="GO:0005681">
    <property type="term" value="C:spliceosomal complex"/>
    <property type="evidence" value="ECO:0007669"/>
    <property type="project" value="TreeGrafter"/>
</dbReference>
<dbReference type="Proteomes" id="UP000218231">
    <property type="component" value="Unassembled WGS sequence"/>
</dbReference>
<proteinExistence type="inferred from homology"/>
<comment type="subcellular location">
    <subcellularLocation>
        <location evidence="1">Nucleus</location>
    </subcellularLocation>
</comment>
<evidence type="ECO:0000313" key="5">
    <source>
        <dbReference type="EMBL" id="PAV78004.1"/>
    </source>
</evidence>
<dbReference type="GO" id="GO:0000398">
    <property type="term" value="P:mRNA splicing, via spliceosome"/>
    <property type="evidence" value="ECO:0007669"/>
    <property type="project" value="TreeGrafter"/>
</dbReference>
<feature type="region of interest" description="Disordered" evidence="4">
    <location>
        <begin position="1"/>
        <end position="27"/>
    </location>
</feature>
<feature type="compositionally biased region" description="Basic residues" evidence="4">
    <location>
        <begin position="1"/>
        <end position="14"/>
    </location>
</feature>
<evidence type="ECO:0000256" key="4">
    <source>
        <dbReference type="SAM" id="MobiDB-lite"/>
    </source>
</evidence>
<dbReference type="STRING" id="2018661.A0A2A2KVN0"/>
<organism evidence="5 6">
    <name type="scientific">Diploscapter pachys</name>
    <dbReference type="NCBI Taxonomy" id="2018661"/>
    <lineage>
        <taxon>Eukaryota</taxon>
        <taxon>Metazoa</taxon>
        <taxon>Ecdysozoa</taxon>
        <taxon>Nematoda</taxon>
        <taxon>Chromadorea</taxon>
        <taxon>Rhabditida</taxon>
        <taxon>Rhabditina</taxon>
        <taxon>Rhabditomorpha</taxon>
        <taxon>Rhabditoidea</taxon>
        <taxon>Rhabditidae</taxon>
        <taxon>Diploscapter</taxon>
    </lineage>
</organism>
<comment type="similarity">
    <text evidence="2">Belongs to the TLS1 family.</text>
</comment>
<dbReference type="OrthoDB" id="5627at2759"/>
<dbReference type="PANTHER" id="PTHR13486:SF2">
    <property type="entry name" value="SPLICING FACTOR C9ORF78"/>
    <property type="match status" value="1"/>
</dbReference>
<evidence type="ECO:0000313" key="6">
    <source>
        <dbReference type="Proteomes" id="UP000218231"/>
    </source>
</evidence>
<evidence type="ECO:0000256" key="1">
    <source>
        <dbReference type="ARBA" id="ARBA00004123"/>
    </source>
</evidence>
<keyword evidence="6" id="KW-1185">Reference proteome</keyword>
<evidence type="ECO:0000256" key="2">
    <source>
        <dbReference type="ARBA" id="ARBA00007643"/>
    </source>
</evidence>
<sequence length="257" mass="28839">MSLFKRPTKKVQIRKKLDEEEQDDDSMRRLEDIKELQKARERKNGLTEVECAVGKDKAAAIGAGIQIAGGAMQINSKEKAKLEAAGIEAGMREQFAKETLLRDEHEEMKRYVETNLLKETPETVNEPTPSVSHDRDTDVLMKAASKLNKYRSGEGGELLSEHMLAGIPEVDLGINARITNILETETTKKILLERAIMKAQGIEPPKEPEHLDSSIFVLHNAGLIVVKQPIRPLRHLRLDLLLLAVILPESIQELLEM</sequence>
<dbReference type="PANTHER" id="PTHR13486">
    <property type="entry name" value="TELOMERE LENGTH AND SILENCING PROTEIN 1 TLS1 FAMILY MEMBER"/>
    <property type="match status" value="1"/>
</dbReference>
<dbReference type="InterPro" id="IPR010756">
    <property type="entry name" value="Tls1-like"/>
</dbReference>
<dbReference type="EMBL" id="LIAE01007628">
    <property type="protein sequence ID" value="PAV78004.1"/>
    <property type="molecule type" value="Genomic_DNA"/>
</dbReference>
<evidence type="ECO:0008006" key="7">
    <source>
        <dbReference type="Google" id="ProtNLM"/>
    </source>
</evidence>
<comment type="caution">
    <text evidence="5">The sequence shown here is derived from an EMBL/GenBank/DDBJ whole genome shotgun (WGS) entry which is preliminary data.</text>
</comment>
<dbReference type="AlphaFoldDB" id="A0A2A2KVN0"/>
<gene>
    <name evidence="5" type="ORF">WR25_00897</name>
</gene>
<evidence type="ECO:0000256" key="3">
    <source>
        <dbReference type="ARBA" id="ARBA00023242"/>
    </source>
</evidence>
<dbReference type="Pfam" id="PF07052">
    <property type="entry name" value="Hep_59"/>
    <property type="match status" value="1"/>
</dbReference>
<name>A0A2A2KVN0_9BILA</name>
<keyword evidence="3" id="KW-0539">Nucleus</keyword>
<reference evidence="5 6" key="1">
    <citation type="journal article" date="2017" name="Curr. Biol.">
        <title>Genome architecture and evolution of a unichromosomal asexual nematode.</title>
        <authorList>
            <person name="Fradin H."/>
            <person name="Zegar C."/>
            <person name="Gutwein M."/>
            <person name="Lucas J."/>
            <person name="Kovtun M."/>
            <person name="Corcoran D."/>
            <person name="Baugh L.R."/>
            <person name="Kiontke K."/>
            <person name="Gunsalus K."/>
            <person name="Fitch D.H."/>
            <person name="Piano F."/>
        </authorList>
    </citation>
    <scope>NUCLEOTIDE SEQUENCE [LARGE SCALE GENOMIC DNA]</scope>
    <source>
        <strain evidence="5">PF1309</strain>
    </source>
</reference>
<protein>
    <recommendedName>
        <fullName evidence="7">Hepatocellular carcinoma-associated antigen 59 domain-containing protein</fullName>
    </recommendedName>
</protein>
<accession>A0A2A2KVN0</accession>